<dbReference type="WBParaSite" id="RSKR_0000319700.1">
    <property type="protein sequence ID" value="RSKR_0000319700.1"/>
    <property type="gene ID" value="RSKR_0000319700"/>
</dbReference>
<evidence type="ECO:0000313" key="2">
    <source>
        <dbReference type="WBParaSite" id="RSKR_0000319700.1"/>
    </source>
</evidence>
<dbReference type="Proteomes" id="UP000095286">
    <property type="component" value="Unplaced"/>
</dbReference>
<proteinExistence type="predicted"/>
<organism evidence="1 2">
    <name type="scientific">Rhabditophanes sp. KR3021</name>
    <dbReference type="NCBI Taxonomy" id="114890"/>
    <lineage>
        <taxon>Eukaryota</taxon>
        <taxon>Metazoa</taxon>
        <taxon>Ecdysozoa</taxon>
        <taxon>Nematoda</taxon>
        <taxon>Chromadorea</taxon>
        <taxon>Rhabditida</taxon>
        <taxon>Tylenchina</taxon>
        <taxon>Panagrolaimomorpha</taxon>
        <taxon>Strongyloidoidea</taxon>
        <taxon>Alloionematidae</taxon>
        <taxon>Rhabditophanes</taxon>
    </lineage>
</organism>
<reference evidence="2" key="1">
    <citation type="submission" date="2016-11" db="UniProtKB">
        <authorList>
            <consortium name="WormBaseParasite"/>
        </authorList>
    </citation>
    <scope>IDENTIFICATION</scope>
    <source>
        <strain evidence="2">KR3021</strain>
    </source>
</reference>
<sequence length="490" mass="54785">MINIEEELAHSLASTNESPSSASIDPSSAVSSASCSASTTSSIPANNKQCTSYRLFPPMENPVDMAIGVDCIAIADYDNGVLFIDLEGHLRVYLETKPYRICGVGFRENNDFTVLLAYADSKWSILIYNINESELIKAYECPSKPLIPSWALHRMIVLDDVVYLLATTDHLSAIWSLNLKTEAWKTLLVEKEQDSGEYQGFDVRHKNETERQILLCQQNKAQLIILTISNKDELTETGKIKMKRKSSQKWIIQGPRFAVWDSYNDIVVFDAAGKMFWFNGESYNICKIISDIGKSEVCAVQICCVLGNWLSQAEGNVHSVIEARKDGLFLSTVLPVCEFSTVNTEICTNRHIPTHVHNVEDMINDFNPILFESENININNRNDSTCSLENFHVINGQLPLNEMLSSRNSGMTISTTWSSGSIGLERSRSLVSVESLHSPAIDHHGPLMFCSLHPLNRVNEVEDENDQVASTVHSTSSLPLYQDINNGFVY</sequence>
<accession>A0AC35TQ93</accession>
<protein>
    <submittedName>
        <fullName evidence="2">ANAPC4_WD40 domain-containing protein</fullName>
    </submittedName>
</protein>
<evidence type="ECO:0000313" key="1">
    <source>
        <dbReference type="Proteomes" id="UP000095286"/>
    </source>
</evidence>
<name>A0AC35TQ93_9BILA</name>